<dbReference type="Proteomes" id="UP000815846">
    <property type="component" value="Unassembled WGS sequence"/>
</dbReference>
<reference evidence="2 3" key="1">
    <citation type="submission" date="2019-08" db="EMBL/GenBank/DDBJ databases">
        <title>Microbe sample from Colwellia echini.</title>
        <authorList>
            <person name="Christiansen L."/>
            <person name="Pathiraja D."/>
            <person name="Schultz-Johansen M."/>
            <person name="Choi I.-G."/>
            <person name="Stougaard P."/>
        </authorList>
    </citation>
    <scope>NUCLEOTIDE SEQUENCE [LARGE SCALE GENOMIC DNA]</scope>
    <source>
        <strain evidence="2 3">A3</strain>
    </source>
</reference>
<proteinExistence type="predicted"/>
<gene>
    <name evidence="2" type="ORF">CWS31_017195</name>
</gene>
<feature type="transmembrane region" description="Helical" evidence="1">
    <location>
        <begin position="21"/>
        <end position="44"/>
    </location>
</feature>
<keyword evidence="3" id="KW-1185">Reference proteome</keyword>
<feature type="transmembrane region" description="Helical" evidence="1">
    <location>
        <begin position="97"/>
        <end position="118"/>
    </location>
</feature>
<accession>A0ABY3MSP0</accession>
<sequence>MEDSKYELRKSKLYWMCGGDIFWYHFDMAFLKTFLIFQFSFSIVLSVLKNFVGQSALELIAAIYLVATLLGIISIYKNTKISNLVMRSKSKPSDANWVFIFISCLCILMLVLLPFGYVRVG</sequence>
<keyword evidence="1" id="KW-0812">Transmembrane</keyword>
<protein>
    <submittedName>
        <fullName evidence="2">Uncharacterized protein</fullName>
    </submittedName>
</protein>
<evidence type="ECO:0000313" key="3">
    <source>
        <dbReference type="Proteomes" id="UP000815846"/>
    </source>
</evidence>
<name>A0ABY3MSP0_9GAMM</name>
<keyword evidence="1" id="KW-0472">Membrane</keyword>
<comment type="caution">
    <text evidence="2">The sequence shown here is derived from an EMBL/GenBank/DDBJ whole genome shotgun (WGS) entry which is preliminary data.</text>
</comment>
<organism evidence="2 3">
    <name type="scientific">Colwellia echini</name>
    <dbReference type="NCBI Taxonomy" id="1982103"/>
    <lineage>
        <taxon>Bacteria</taxon>
        <taxon>Pseudomonadati</taxon>
        <taxon>Pseudomonadota</taxon>
        <taxon>Gammaproteobacteria</taxon>
        <taxon>Alteromonadales</taxon>
        <taxon>Colwelliaceae</taxon>
        <taxon>Colwellia</taxon>
    </lineage>
</organism>
<feature type="transmembrane region" description="Helical" evidence="1">
    <location>
        <begin position="56"/>
        <end position="76"/>
    </location>
</feature>
<evidence type="ECO:0000313" key="2">
    <source>
        <dbReference type="EMBL" id="TYK64151.1"/>
    </source>
</evidence>
<keyword evidence="1" id="KW-1133">Transmembrane helix</keyword>
<evidence type="ECO:0000256" key="1">
    <source>
        <dbReference type="SAM" id="Phobius"/>
    </source>
</evidence>
<dbReference type="EMBL" id="PJAI02000055">
    <property type="protein sequence ID" value="TYK64151.1"/>
    <property type="molecule type" value="Genomic_DNA"/>
</dbReference>
<dbReference type="RefSeq" id="WP_148747791.1">
    <property type="nucleotide sequence ID" value="NZ_PJAI02000055.1"/>
</dbReference>